<evidence type="ECO:0000313" key="8">
    <source>
        <dbReference type="EMBL" id="ACV29211.1"/>
    </source>
</evidence>
<protein>
    <submittedName>
        <fullName evidence="8">DNA internalization-related competence protein ComEC/Rec2</fullName>
    </submittedName>
</protein>
<dbReference type="CDD" id="cd07731">
    <property type="entry name" value="ComA-like_MBL-fold"/>
    <property type="match status" value="1"/>
</dbReference>
<dbReference type="Gene3D" id="3.60.15.10">
    <property type="entry name" value="Ribonuclease Z/Hydroxyacylglutathione hydrolase-like"/>
    <property type="match status" value="1"/>
</dbReference>
<dbReference type="HOGENOM" id="CLU_010363_2_3_9"/>
<dbReference type="GO" id="GO:0005886">
    <property type="term" value="C:plasma membrane"/>
    <property type="evidence" value="ECO:0007669"/>
    <property type="project" value="UniProtKB-SubCell"/>
</dbReference>
<dbReference type="InterPro" id="IPR025405">
    <property type="entry name" value="DUF4131"/>
</dbReference>
<evidence type="ECO:0000256" key="6">
    <source>
        <dbReference type="SAM" id="Phobius"/>
    </source>
</evidence>
<keyword evidence="3 6" id="KW-0812">Transmembrane</keyword>
<feature type="transmembrane region" description="Helical" evidence="6">
    <location>
        <begin position="217"/>
        <end position="239"/>
    </location>
</feature>
<dbReference type="InterPro" id="IPR036866">
    <property type="entry name" value="RibonucZ/Hydroxyglut_hydro"/>
</dbReference>
<dbReference type="PROSITE" id="PS51257">
    <property type="entry name" value="PROKAR_LIPOPROTEIN"/>
    <property type="match status" value="1"/>
</dbReference>
<evidence type="ECO:0000259" key="7">
    <source>
        <dbReference type="SMART" id="SM00849"/>
    </source>
</evidence>
<dbReference type="eggNOG" id="COG2333">
    <property type="taxonomic scope" value="Bacteria"/>
</dbReference>
<dbReference type="GO" id="GO:0030420">
    <property type="term" value="P:establishment of competence for transformation"/>
    <property type="evidence" value="ECO:0007669"/>
    <property type="project" value="InterPro"/>
</dbReference>
<gene>
    <name evidence="8" type="ordered locus">Apre_1186</name>
</gene>
<dbReference type="RefSeq" id="WP_015778111.1">
    <property type="nucleotide sequence ID" value="NC_013171.1"/>
</dbReference>
<dbReference type="InterPro" id="IPR004797">
    <property type="entry name" value="Competence_ComEC/Rec2"/>
</dbReference>
<dbReference type="OrthoDB" id="9761531at2"/>
<evidence type="ECO:0000256" key="5">
    <source>
        <dbReference type="ARBA" id="ARBA00023136"/>
    </source>
</evidence>
<feature type="domain" description="Metallo-beta-lactamase" evidence="7">
    <location>
        <begin position="492"/>
        <end position="673"/>
    </location>
</feature>
<dbReference type="Pfam" id="PF13567">
    <property type="entry name" value="DUF4131"/>
    <property type="match status" value="1"/>
</dbReference>
<dbReference type="KEGG" id="apr:Apre_1186"/>
<comment type="subcellular location">
    <subcellularLocation>
        <location evidence="1">Cell membrane</location>
        <topology evidence="1">Multi-pass membrane protein</topology>
    </subcellularLocation>
</comment>
<dbReference type="NCBIfam" id="TIGR00361">
    <property type="entry name" value="ComEC_Rec2"/>
    <property type="match status" value="1"/>
</dbReference>
<keyword evidence="2" id="KW-1003">Cell membrane</keyword>
<feature type="transmembrane region" description="Helical" evidence="6">
    <location>
        <begin position="294"/>
        <end position="327"/>
    </location>
</feature>
<feature type="transmembrane region" description="Helical" evidence="6">
    <location>
        <begin position="339"/>
        <end position="362"/>
    </location>
</feature>
<dbReference type="InterPro" id="IPR035681">
    <property type="entry name" value="ComA-like_MBL"/>
</dbReference>
<dbReference type="Proteomes" id="UP000002294">
    <property type="component" value="Chromosome"/>
</dbReference>
<dbReference type="EMBL" id="CP001708">
    <property type="protein sequence ID" value="ACV29211.1"/>
    <property type="molecule type" value="Genomic_DNA"/>
</dbReference>
<dbReference type="InterPro" id="IPR004477">
    <property type="entry name" value="ComEC_N"/>
</dbReference>
<evidence type="ECO:0000313" key="9">
    <source>
        <dbReference type="Proteomes" id="UP000002294"/>
    </source>
</evidence>
<dbReference type="STRING" id="525919.Apre_1186"/>
<dbReference type="Pfam" id="PF00753">
    <property type="entry name" value="Lactamase_B"/>
    <property type="match status" value="1"/>
</dbReference>
<evidence type="ECO:0000256" key="4">
    <source>
        <dbReference type="ARBA" id="ARBA00022989"/>
    </source>
</evidence>
<feature type="transmembrane region" description="Helical" evidence="6">
    <location>
        <begin position="27"/>
        <end position="43"/>
    </location>
</feature>
<accession>C7RDE8</accession>
<keyword evidence="4 6" id="KW-1133">Transmembrane helix</keyword>
<evidence type="ECO:0000256" key="2">
    <source>
        <dbReference type="ARBA" id="ARBA00022475"/>
    </source>
</evidence>
<organism evidence="8 9">
    <name type="scientific">Anaerococcus prevotii (strain ATCC 9321 / DSM 20548 / JCM 6508 / NCTC 11806 / PC1)</name>
    <name type="common">Peptostreptococcus prevotii</name>
    <name type="synonym">Peptococcus prevotii</name>
    <dbReference type="NCBI Taxonomy" id="525919"/>
    <lineage>
        <taxon>Bacteria</taxon>
        <taxon>Bacillati</taxon>
        <taxon>Bacillota</taxon>
        <taxon>Tissierellia</taxon>
        <taxon>Tissierellales</taxon>
        <taxon>Peptoniphilaceae</taxon>
        <taxon>Anaerococcus</taxon>
    </lineage>
</organism>
<keyword evidence="5 6" id="KW-0472">Membrane</keyword>
<evidence type="ECO:0000256" key="1">
    <source>
        <dbReference type="ARBA" id="ARBA00004651"/>
    </source>
</evidence>
<feature type="transmembrane region" description="Helical" evidence="6">
    <location>
        <begin position="460"/>
        <end position="477"/>
    </location>
</feature>
<feature type="transmembrane region" description="Helical" evidence="6">
    <location>
        <begin position="5"/>
        <end position="21"/>
    </location>
</feature>
<keyword evidence="9" id="KW-1185">Reference proteome</keyword>
<name>C7RDE8_ANAPD</name>
<feature type="transmembrane region" description="Helical" evidence="6">
    <location>
        <begin position="374"/>
        <end position="394"/>
    </location>
</feature>
<dbReference type="NCBIfam" id="TIGR00360">
    <property type="entry name" value="ComEC_N-term"/>
    <property type="match status" value="1"/>
</dbReference>
<dbReference type="InterPro" id="IPR001279">
    <property type="entry name" value="Metallo-B-lactamas"/>
</dbReference>
<reference evidence="8 9" key="1">
    <citation type="journal article" date="2009" name="Stand. Genomic Sci.">
        <title>Complete genome sequence of Anaerococcus prevotii type strain (PC1).</title>
        <authorList>
            <person name="Labutti K."/>
            <person name="Pukall R."/>
            <person name="Steenblock K."/>
            <person name="Glavina Del Rio T."/>
            <person name="Tice H."/>
            <person name="Copeland A."/>
            <person name="Cheng J.F."/>
            <person name="Lucas S."/>
            <person name="Chen F."/>
            <person name="Nolan M."/>
            <person name="Bruce D."/>
            <person name="Goodwin L."/>
            <person name="Pitluck S."/>
            <person name="Ivanova N."/>
            <person name="Mavromatis K."/>
            <person name="Ovchinnikova G."/>
            <person name="Pati A."/>
            <person name="Chen A."/>
            <person name="Palaniappan K."/>
            <person name="Land M."/>
            <person name="Hauser L."/>
            <person name="Chang Y.J."/>
            <person name="Jeffries C.D."/>
            <person name="Chain P."/>
            <person name="Saunders E."/>
            <person name="Brettin T."/>
            <person name="Detter J.C."/>
            <person name="Han C."/>
            <person name="Goker M."/>
            <person name="Bristow J."/>
            <person name="Eisen J.A."/>
            <person name="Markowitz V."/>
            <person name="Hugenholtz P."/>
            <person name="Kyrpides N.C."/>
            <person name="Klenk H.P."/>
            <person name="Lapidus A."/>
        </authorList>
    </citation>
    <scope>NUCLEOTIDE SEQUENCE [LARGE SCALE GENOMIC DNA]</scope>
    <source>
        <strain evidence="9">ATCC 9321 / DSM 20548 / JCM 6508 / NCTC 11806 / PC1</strain>
    </source>
</reference>
<evidence type="ECO:0000256" key="3">
    <source>
        <dbReference type="ARBA" id="ARBA00022692"/>
    </source>
</evidence>
<dbReference type="PANTHER" id="PTHR30619">
    <property type="entry name" value="DNA INTERNALIZATION/COMPETENCE PROTEIN COMEC/REC2"/>
    <property type="match status" value="1"/>
</dbReference>
<dbReference type="AlphaFoldDB" id="C7RDE8"/>
<dbReference type="InterPro" id="IPR052159">
    <property type="entry name" value="Competence_DNA_uptake"/>
</dbReference>
<dbReference type="eggNOG" id="COG0658">
    <property type="taxonomic scope" value="Bacteria"/>
</dbReference>
<dbReference type="SUPFAM" id="SSF56281">
    <property type="entry name" value="Metallo-hydrolase/oxidoreductase"/>
    <property type="match status" value="1"/>
</dbReference>
<dbReference type="Pfam" id="PF03772">
    <property type="entry name" value="Competence"/>
    <property type="match status" value="1"/>
</dbReference>
<sequence length="722" mass="82840">MRKKILLFTLGLLLGLLIFINYENLNILYILTGCILISLLSVYRKSNLIYMAIGIFLIFSLSSIKFKSQMGSIEDKGKFNLTVLEKRKEDYGFRYFLQTKDGIRESKVLAFMDEDLAIGESFVGYGKVKLPSTNTNPNLFSYRKYLASKGIFKEIKIEKIDQRRRTRNFPLDMRNSFYNYIHKTFDNNLSKRSADFVVSVILGENLIENDSIRDLGLSHILAVSGLHMDMLFFFILILFGRFNYRYAYGFGLFLALIYGYLIGFPFSVIRVIGLNVISFLAFLYNKPMDKIKALLIIGSGILLINPFAGLNAGFILTFAASFAVYLVYPKIKNHFSKSYIGESLAFTSSIQLALFPFMIYYYGSFNLVSILANFLILPVFSLSMYIIFIIIFAYPLLGSFLKLLFIGLNFLVESILNMTELLNKIKFLALDFRKPHILLAFYGFILIIIMLNLGRNRAKAHANIIPLSIMVLIFSLGKERGEISYQMIDIGQGDAFLLNDKGSYYMIDVGGPKYKNYDSGEKILLPYLKSLGIREIEGIFISHEDKDHMGNLDLVWDNFQVKNVYTNKLNEDSLRKYKPHILKKGDRIKLKSGYITVIDEGYDSNENANSMGLILDIRGVKIMTLGDLPSEFEKNIKDTAHILKLSHHGSKTSTRRDFVEQVNPKIVLISAGRNNVYGHPHREVLDNVYDRKIYNSQTDGMVEMRFNKDFEIERFLKGGYFR</sequence>
<dbReference type="PANTHER" id="PTHR30619:SF7">
    <property type="entry name" value="BETA-LACTAMASE DOMAIN PROTEIN"/>
    <property type="match status" value="1"/>
</dbReference>
<proteinExistence type="predicted"/>
<dbReference type="SMART" id="SM00849">
    <property type="entry name" value="Lactamase_B"/>
    <property type="match status" value="1"/>
</dbReference>
<feature type="transmembrane region" description="Helical" evidence="6">
    <location>
        <begin position="437"/>
        <end position="454"/>
    </location>
</feature>